<evidence type="ECO:0000313" key="2">
    <source>
        <dbReference type="Proteomes" id="UP000800036"/>
    </source>
</evidence>
<evidence type="ECO:0000313" key="1">
    <source>
        <dbReference type="EMBL" id="KAF1975898.1"/>
    </source>
</evidence>
<dbReference type="EMBL" id="ML976668">
    <property type="protein sequence ID" value="KAF1975898.1"/>
    <property type="molecule type" value="Genomic_DNA"/>
</dbReference>
<protein>
    <recommendedName>
        <fullName evidence="3">AB hydrolase-1 domain-containing protein</fullName>
    </recommendedName>
</protein>
<reference evidence="1" key="1">
    <citation type="journal article" date="2020" name="Stud. Mycol.">
        <title>101 Dothideomycetes genomes: a test case for predicting lifestyles and emergence of pathogens.</title>
        <authorList>
            <person name="Haridas S."/>
            <person name="Albert R."/>
            <person name="Binder M."/>
            <person name="Bloem J."/>
            <person name="Labutti K."/>
            <person name="Salamov A."/>
            <person name="Andreopoulos B."/>
            <person name="Baker S."/>
            <person name="Barry K."/>
            <person name="Bills G."/>
            <person name="Bluhm B."/>
            <person name="Cannon C."/>
            <person name="Castanera R."/>
            <person name="Culley D."/>
            <person name="Daum C."/>
            <person name="Ezra D."/>
            <person name="Gonzalez J."/>
            <person name="Henrissat B."/>
            <person name="Kuo A."/>
            <person name="Liang C."/>
            <person name="Lipzen A."/>
            <person name="Lutzoni F."/>
            <person name="Magnuson J."/>
            <person name="Mondo S."/>
            <person name="Nolan M."/>
            <person name="Ohm R."/>
            <person name="Pangilinan J."/>
            <person name="Park H.-J."/>
            <person name="Ramirez L."/>
            <person name="Alfaro M."/>
            <person name="Sun H."/>
            <person name="Tritt A."/>
            <person name="Yoshinaga Y."/>
            <person name="Zwiers L.-H."/>
            <person name="Turgeon B."/>
            <person name="Goodwin S."/>
            <person name="Spatafora J."/>
            <person name="Crous P."/>
            <person name="Grigoriev I."/>
        </authorList>
    </citation>
    <scope>NUCLEOTIDE SEQUENCE</scope>
    <source>
        <strain evidence="1">CBS 107.79</strain>
    </source>
</reference>
<dbReference type="AlphaFoldDB" id="A0A6A5VGR3"/>
<accession>A0A6A5VGR3</accession>
<gene>
    <name evidence="1" type="ORF">BU23DRAFT_597266</name>
</gene>
<evidence type="ECO:0008006" key="3">
    <source>
        <dbReference type="Google" id="ProtNLM"/>
    </source>
</evidence>
<keyword evidence="2" id="KW-1185">Reference proteome</keyword>
<proteinExistence type="predicted"/>
<dbReference type="OrthoDB" id="425534at2759"/>
<name>A0A6A5VGR3_9PLEO</name>
<dbReference type="SUPFAM" id="SSF53474">
    <property type="entry name" value="alpha/beta-Hydrolases"/>
    <property type="match status" value="1"/>
</dbReference>
<sequence length="310" mass="35613">MNSLSWERVRWCRRTLVTEVIAVFSMIQRRAIQRLLHMMMYCLCFLPRNLQNQFADTCMNLKVPLDYDNYTLGPTVVAFIRHEGNEPEYNQDIMINPGGPGGSGIEFLLGFAQETHNDYAFPLRYNLVSFDPRGMSRKRYLESQFEVVHSDDYYSMRNILAHAEAFGNYCTRAYNGTNARYAGTAAVAQDMLHFLNLHAMQPNQREQVVKLNFFGAIYGTHVGHMLLNGAEDVPDYYNGDHYGSIVQINEIVALFFERCYRDGTHCAFYQNDTSPAAMQARFDAVLKKLHNHPLALIRSPPLPPTTISWK</sequence>
<organism evidence="1 2">
    <name type="scientific">Bimuria novae-zelandiae CBS 107.79</name>
    <dbReference type="NCBI Taxonomy" id="1447943"/>
    <lineage>
        <taxon>Eukaryota</taxon>
        <taxon>Fungi</taxon>
        <taxon>Dikarya</taxon>
        <taxon>Ascomycota</taxon>
        <taxon>Pezizomycotina</taxon>
        <taxon>Dothideomycetes</taxon>
        <taxon>Pleosporomycetidae</taxon>
        <taxon>Pleosporales</taxon>
        <taxon>Massarineae</taxon>
        <taxon>Didymosphaeriaceae</taxon>
        <taxon>Bimuria</taxon>
    </lineage>
</organism>
<dbReference type="Proteomes" id="UP000800036">
    <property type="component" value="Unassembled WGS sequence"/>
</dbReference>
<dbReference type="InterPro" id="IPR029058">
    <property type="entry name" value="AB_hydrolase_fold"/>
</dbReference>